<gene>
    <name evidence="1" type="ORF">G4D54_08175</name>
</gene>
<dbReference type="EMBL" id="CP048838">
    <property type="protein sequence ID" value="QJA02396.1"/>
    <property type="molecule type" value="Genomic_DNA"/>
</dbReference>
<dbReference type="RefSeq" id="WP_002608466.1">
    <property type="nucleotide sequence ID" value="NZ_BAAACC010000019.1"/>
</dbReference>
<dbReference type="Pfam" id="PF02810">
    <property type="entry name" value="SEC-C"/>
    <property type="match status" value="1"/>
</dbReference>
<organism evidence="1 2">
    <name type="scientific">Clostridium innocuum</name>
    <dbReference type="NCBI Taxonomy" id="1522"/>
    <lineage>
        <taxon>Bacteria</taxon>
        <taxon>Bacillati</taxon>
        <taxon>Bacillota</taxon>
        <taxon>Clostridia</taxon>
        <taxon>Eubacteriales</taxon>
        <taxon>Clostridiaceae</taxon>
        <taxon>Clostridium</taxon>
    </lineage>
</organism>
<evidence type="ECO:0000313" key="2">
    <source>
        <dbReference type="Proteomes" id="UP000503330"/>
    </source>
</evidence>
<dbReference type="SUPFAM" id="SSF103642">
    <property type="entry name" value="Sec-C motif"/>
    <property type="match status" value="1"/>
</dbReference>
<name>A0AAP9MG30_CLOIN</name>
<dbReference type="Proteomes" id="UP000503330">
    <property type="component" value="Chromosome"/>
</dbReference>
<evidence type="ECO:0000313" key="1">
    <source>
        <dbReference type="EMBL" id="QJA02396.1"/>
    </source>
</evidence>
<dbReference type="AlphaFoldDB" id="A0AAP9MG30"/>
<dbReference type="GeneID" id="61925506"/>
<accession>A0AAP9MG30</accession>
<dbReference type="InterPro" id="IPR004027">
    <property type="entry name" value="SEC_C_motif"/>
</dbReference>
<protein>
    <submittedName>
        <fullName evidence="1">SEC-C domain-containing protein</fullName>
    </submittedName>
</protein>
<reference evidence="1 2" key="1">
    <citation type="submission" date="2020-02" db="EMBL/GenBank/DDBJ databases">
        <authorList>
            <person name="Kociolek L.K."/>
            <person name="Ozer E.A."/>
        </authorList>
    </citation>
    <scope>NUCLEOTIDE SEQUENCE [LARGE SCALE GENOMIC DNA]</scope>
    <source>
        <strain evidence="1 2">ATCC 14501</strain>
    </source>
</reference>
<dbReference type="Gene3D" id="3.10.450.50">
    <property type="match status" value="1"/>
</dbReference>
<proteinExistence type="predicted"/>
<sequence>MKVESIRELSCFQQYATKLSEQGIGMKAAEACIVKELLEADKQLPELELLTNSSVVEFIMMNIVKDAAHEEKDITLSRVMETIEELASANTEEEALPLMTEFVNNLRRLLKKKRTRDIRKLTTTDKNYYEIENLLNELDMHLMNASSYPWSQALLVDVLRSVDLDSITKGNYERAYADIYEMHENQEACDACYNRLIKHSPEDANILYGWLTQLWQRRDYDACYDMITRGLQLQDSFFQEMFLDIARDIAEQTGDDSAYVQWKKQYGKRDTYKQNLTDTRVNKVQLPLDTSAYTDAKPNKPCPCGSGKKFKACCKKYWIKQRHRVYEYTGRNNQQKQGTLCTALSAGI</sequence>